<evidence type="ECO:0000313" key="3">
    <source>
        <dbReference type="Proteomes" id="UP001215598"/>
    </source>
</evidence>
<evidence type="ECO:0000256" key="1">
    <source>
        <dbReference type="SAM" id="MobiDB-lite"/>
    </source>
</evidence>
<name>A0AAD7HCA0_9AGAR</name>
<feature type="compositionally biased region" description="Acidic residues" evidence="1">
    <location>
        <begin position="125"/>
        <end position="142"/>
    </location>
</feature>
<comment type="caution">
    <text evidence="2">The sequence shown here is derived from an EMBL/GenBank/DDBJ whole genome shotgun (WGS) entry which is preliminary data.</text>
</comment>
<organism evidence="2 3">
    <name type="scientific">Mycena metata</name>
    <dbReference type="NCBI Taxonomy" id="1033252"/>
    <lineage>
        <taxon>Eukaryota</taxon>
        <taxon>Fungi</taxon>
        <taxon>Dikarya</taxon>
        <taxon>Basidiomycota</taxon>
        <taxon>Agaricomycotina</taxon>
        <taxon>Agaricomycetes</taxon>
        <taxon>Agaricomycetidae</taxon>
        <taxon>Agaricales</taxon>
        <taxon>Marasmiineae</taxon>
        <taxon>Mycenaceae</taxon>
        <taxon>Mycena</taxon>
    </lineage>
</organism>
<protein>
    <submittedName>
        <fullName evidence="2">Uncharacterized protein</fullName>
    </submittedName>
</protein>
<evidence type="ECO:0000313" key="2">
    <source>
        <dbReference type="EMBL" id="KAJ7717397.1"/>
    </source>
</evidence>
<feature type="region of interest" description="Disordered" evidence="1">
    <location>
        <begin position="123"/>
        <end position="192"/>
    </location>
</feature>
<accession>A0AAD7HCA0</accession>
<sequence>MFQIKIGNMTEDPPPGYLFLCPTTDFQTGPSSFRWPECLAYWSLDPSGVDRLSTEEAAQLGFPSLQLNTQVYGYSWDTSVYAGLRQFHQAKGFHPEGQDVARHLGEPLYKVSREVDSPFACVAEDWSDDGTDGGETDYEWEDAQSSGEAEDGDKSTEDSDANEDEGLLNVCTGPREQNTAHSVDQDPNPAELRVPSAGVTGSGFIHHIIGGLQRGLARGLVIETENVDAEPISPFLI</sequence>
<keyword evidence="3" id="KW-1185">Reference proteome</keyword>
<gene>
    <name evidence="2" type="ORF">B0H16DRAFT_439103</name>
</gene>
<proteinExistence type="predicted"/>
<dbReference type="Proteomes" id="UP001215598">
    <property type="component" value="Unassembled WGS sequence"/>
</dbReference>
<dbReference type="AlphaFoldDB" id="A0AAD7HCA0"/>
<reference evidence="2" key="1">
    <citation type="submission" date="2023-03" db="EMBL/GenBank/DDBJ databases">
        <title>Massive genome expansion in bonnet fungi (Mycena s.s.) driven by repeated elements and novel gene families across ecological guilds.</title>
        <authorList>
            <consortium name="Lawrence Berkeley National Laboratory"/>
            <person name="Harder C.B."/>
            <person name="Miyauchi S."/>
            <person name="Viragh M."/>
            <person name="Kuo A."/>
            <person name="Thoen E."/>
            <person name="Andreopoulos B."/>
            <person name="Lu D."/>
            <person name="Skrede I."/>
            <person name="Drula E."/>
            <person name="Henrissat B."/>
            <person name="Morin E."/>
            <person name="Kohler A."/>
            <person name="Barry K."/>
            <person name="LaButti K."/>
            <person name="Morin E."/>
            <person name="Salamov A."/>
            <person name="Lipzen A."/>
            <person name="Mereny Z."/>
            <person name="Hegedus B."/>
            <person name="Baldrian P."/>
            <person name="Stursova M."/>
            <person name="Weitz H."/>
            <person name="Taylor A."/>
            <person name="Grigoriev I.V."/>
            <person name="Nagy L.G."/>
            <person name="Martin F."/>
            <person name="Kauserud H."/>
        </authorList>
    </citation>
    <scope>NUCLEOTIDE SEQUENCE</scope>
    <source>
        <strain evidence="2">CBHHK182m</strain>
    </source>
</reference>
<dbReference type="EMBL" id="JARKIB010000277">
    <property type="protein sequence ID" value="KAJ7717397.1"/>
    <property type="molecule type" value="Genomic_DNA"/>
</dbReference>